<accession>A0A125YW48</accession>
<feature type="signal peptide" evidence="3">
    <location>
        <begin position="1"/>
        <end position="18"/>
    </location>
</feature>
<feature type="region of interest" description="Disordered" evidence="2">
    <location>
        <begin position="705"/>
        <end position="759"/>
    </location>
</feature>
<feature type="region of interest" description="Disordered" evidence="2">
    <location>
        <begin position="398"/>
        <end position="454"/>
    </location>
</feature>
<evidence type="ECO:0000256" key="3">
    <source>
        <dbReference type="SAM" id="SignalP"/>
    </source>
</evidence>
<evidence type="ECO:0000313" key="5">
    <source>
        <dbReference type="Proteomes" id="UP000005641"/>
    </source>
</evidence>
<sequence length="1023" mass="109083">MVTWHALVSIAVAAISCSVEENIWNHSNLCRIRVALDIFRNLWAPSSTLLFHGELCIRAFAARAPGHDDSAKKDLTGQPLPVSEAELEAAQALLALSARSAIDTSGTQEEPAASAAAAPPGGRGATPGAADPSTQSSQPVARRKPVKDSGVKSSAPGGLGLARTVSLEGRGEVTFGQLAIEKLRRDAKTLQEEWGCKDVYVKMAVGRRVLKRCAAVTRSQITRMAIEARHKYEIRSPAQLRQAAELEALANRVAAMLEAAGVDVSGSGGSSASRSEASERASRKDGDGLTPAAASDTSTHGSSNGTYLQVGLSKLKKEAAELREKLSDKTSFIVQQAAVRLAQSTNVDPTDRRIDQWLTQARARYYNSSPLWQQKAEKLEALAAEWERQIATGAVTPLRPVEGTPSRKKAIKQAAGPDPTAGRPVARGRGRRKREPRDEGAASAVPPELLESSVPQVEAQMSSLRGTFFGSNIDVPGHEATTYVQLAIDKMRQEADAWEKKYRSAAAFVQDNLACRMLQENNRNPPPDTTRRWMTLAARRFSYRGCVSLQEAADLRRAADNLEKEAAAAGVLIRTSQEPTAPPSESAGPSQAAQAEGMAGGPRIRIPGEGDATFAHIAIASLRRRAEKIRALWGCGKKMYVAIQVAHRVVRTGQPSPSESTLRVWKTEAGNRYERRSSEKRKLAEQLEAQALALEQELHSLLSSARAHEASPPPVSEETAEQSSPGVSGKRKEKRKHLAPSSSEQPGEGSSSGGGLRVPRSLWLTPVAAFRLDAPSSGDGGEVASSRRLEPSTTQKAQKKRDCRSQQVTASSSTTVKRAPQASGEQVPARREPVRSSTLHRSPAPSETKGTSGGIEAPPSKKARLLPYLSAQSAASLPSPPTLVSPLGPQSPTAAEGRGPPQDPTLSQGSASPQEVSRLTAPPPLAHPATSAAMRELTRYLSLPLKKRPIREAPSALHTSPTSPPRSEQGLGLVSIRPLATSGTEAPLRHESLPYTTPSEPGSTSATASGGGRLLQPRPPERR</sequence>
<gene>
    <name evidence="4" type="ORF">TGGT1_295935</name>
</gene>
<dbReference type="OrthoDB" id="10460786at2759"/>
<dbReference type="Proteomes" id="UP000005641">
    <property type="component" value="Unassembled WGS sequence"/>
</dbReference>
<proteinExistence type="predicted"/>
<feature type="region of interest" description="Disordered" evidence="2">
    <location>
        <begin position="951"/>
        <end position="1023"/>
    </location>
</feature>
<reference evidence="4 5" key="1">
    <citation type="submission" date="2006-05" db="EMBL/GenBank/DDBJ databases">
        <authorList>
            <person name="Paulsen I."/>
        </authorList>
    </citation>
    <scope>NUCLEOTIDE SEQUENCE [LARGE SCALE GENOMIC DNA]</scope>
    <source>
        <strain evidence="4 5">GT1</strain>
    </source>
</reference>
<evidence type="ECO:0000256" key="2">
    <source>
        <dbReference type="SAM" id="MobiDB-lite"/>
    </source>
</evidence>
<feature type="compositionally biased region" description="Low complexity" evidence="2">
    <location>
        <begin position="111"/>
        <end position="130"/>
    </location>
</feature>
<feature type="compositionally biased region" description="Low complexity" evidence="2">
    <location>
        <begin position="740"/>
        <end position="749"/>
    </location>
</feature>
<feature type="compositionally biased region" description="Low complexity" evidence="2">
    <location>
        <begin position="996"/>
        <end position="1008"/>
    </location>
</feature>
<dbReference type="EMBL" id="AAQM03000309">
    <property type="protein sequence ID" value="EPR57752.1"/>
    <property type="molecule type" value="Genomic_DNA"/>
</dbReference>
<evidence type="ECO:0000256" key="1">
    <source>
        <dbReference type="SAM" id="Coils"/>
    </source>
</evidence>
<feature type="region of interest" description="Disordered" evidence="2">
    <location>
        <begin position="576"/>
        <end position="607"/>
    </location>
</feature>
<keyword evidence="3" id="KW-0732">Signal</keyword>
<dbReference type="SMR" id="A0A125YW48"/>
<feature type="compositionally biased region" description="Polar residues" evidence="2">
    <location>
        <begin position="904"/>
        <end position="917"/>
    </location>
</feature>
<name>A0A125YW48_TOXGG</name>
<organism evidence="4 5">
    <name type="scientific">Toxoplasma gondii (strain ATCC 50853 / GT1)</name>
    <dbReference type="NCBI Taxonomy" id="507601"/>
    <lineage>
        <taxon>Eukaryota</taxon>
        <taxon>Sar</taxon>
        <taxon>Alveolata</taxon>
        <taxon>Apicomplexa</taxon>
        <taxon>Conoidasida</taxon>
        <taxon>Coccidia</taxon>
        <taxon>Eucoccidiorida</taxon>
        <taxon>Eimeriorina</taxon>
        <taxon>Sarcocystidae</taxon>
        <taxon>Toxoplasma</taxon>
    </lineage>
</organism>
<protein>
    <submittedName>
        <fullName evidence="4">KRUF family protein</fullName>
    </submittedName>
</protein>
<comment type="caution">
    <text evidence="4">The sequence shown here is derived from an EMBL/GenBank/DDBJ whole genome shotgun (WGS) entry which is preliminary data.</text>
</comment>
<feature type="coiled-coil region" evidence="1">
    <location>
        <begin position="670"/>
        <end position="704"/>
    </location>
</feature>
<feature type="chain" id="PRO_5007183789" evidence="3">
    <location>
        <begin position="19"/>
        <end position="1023"/>
    </location>
</feature>
<feature type="region of interest" description="Disordered" evidence="2">
    <location>
        <begin position="772"/>
        <end position="933"/>
    </location>
</feature>
<keyword evidence="1" id="KW-0175">Coiled coil</keyword>
<feature type="region of interest" description="Disordered" evidence="2">
    <location>
        <begin position="104"/>
        <end position="161"/>
    </location>
</feature>
<feature type="compositionally biased region" description="Basic residues" evidence="2">
    <location>
        <begin position="729"/>
        <end position="738"/>
    </location>
</feature>
<evidence type="ECO:0000313" key="4">
    <source>
        <dbReference type="EMBL" id="EPR57752.1"/>
    </source>
</evidence>
<feature type="compositionally biased region" description="Low complexity" evidence="2">
    <location>
        <begin position="805"/>
        <end position="816"/>
    </location>
</feature>
<feature type="compositionally biased region" description="Low complexity" evidence="2">
    <location>
        <begin position="865"/>
        <end position="877"/>
    </location>
</feature>
<feature type="region of interest" description="Disordered" evidence="2">
    <location>
        <begin position="263"/>
        <end position="305"/>
    </location>
</feature>
<dbReference type="VEuPathDB" id="ToxoDB:TGGT1_295935"/>
<feature type="compositionally biased region" description="Polar residues" evidence="2">
    <location>
        <begin position="295"/>
        <end position="305"/>
    </location>
</feature>
<dbReference type="AlphaFoldDB" id="A0A125YW48"/>
<feature type="compositionally biased region" description="Basic and acidic residues" evidence="2">
    <location>
        <begin position="276"/>
        <end position="287"/>
    </location>
</feature>
<reference evidence="4 5" key="2">
    <citation type="submission" date="2013-05" db="EMBL/GenBank/DDBJ databases">
        <authorList>
            <person name="Sibley D."/>
            <person name="Venepally P."/>
            <person name="Karamycheva S."/>
            <person name="Hadjithomas M."/>
            <person name="Khan A."/>
            <person name="Brunk B."/>
            <person name="Roos D."/>
            <person name="Caler E."/>
            <person name="Lorenzi H."/>
        </authorList>
    </citation>
    <scope>NUCLEOTIDE SEQUENCE [LARGE SCALE GENOMIC DNA]</scope>
    <source>
        <strain evidence="4 5">GT1</strain>
    </source>
</reference>